<dbReference type="InterPro" id="IPR024775">
    <property type="entry name" value="DinB-like"/>
</dbReference>
<evidence type="ECO:0000313" key="4">
    <source>
        <dbReference type="Proteomes" id="UP000243605"/>
    </source>
</evidence>
<sequence>MIPIRKDTIFHQFKTARSWALNHLEKLEEKDEKFLHTIPEGFPNSLHWQFGHIAAMSEFASVKFFDHENEVAERFLKYFDYGTKPQDFDENTPTIADIKQLLETQVDSFNEDITDDLLETPLENDSFGAKDFGEYWGFFIIHEALHIGKIEEMKRVLENQGL</sequence>
<evidence type="ECO:0000313" key="3">
    <source>
        <dbReference type="EMBL" id="SEW14942.1"/>
    </source>
</evidence>
<dbReference type="OrthoDB" id="4295522at2"/>
<name>A0A662Z5B1_9STAP</name>
<feature type="domain" description="DinB-like" evidence="1">
    <location>
        <begin position="12"/>
        <end position="148"/>
    </location>
</feature>
<reference evidence="2" key="2">
    <citation type="journal article" date="2021" name="PeerJ">
        <title>Extensive microbial diversity within the chicken gut microbiome revealed by metagenomics and culture.</title>
        <authorList>
            <person name="Gilroy R."/>
            <person name="Ravi A."/>
            <person name="Getino M."/>
            <person name="Pursley I."/>
            <person name="Horton D.L."/>
            <person name="Alikhan N.F."/>
            <person name="Baker D."/>
            <person name="Gharbi K."/>
            <person name="Hall N."/>
            <person name="Watson M."/>
            <person name="Adriaenssens E.M."/>
            <person name="Foster-Nyarko E."/>
            <person name="Jarju S."/>
            <person name="Secka A."/>
            <person name="Antonio M."/>
            <person name="Oren A."/>
            <person name="Chaudhuri R.R."/>
            <person name="La Ragione R."/>
            <person name="Hildebrand F."/>
            <person name="Pallen M.J."/>
        </authorList>
    </citation>
    <scope>NUCLEOTIDE SEQUENCE</scope>
    <source>
        <strain evidence="2">6019</strain>
    </source>
</reference>
<dbReference type="Proteomes" id="UP000763505">
    <property type="component" value="Unassembled WGS sequence"/>
</dbReference>
<protein>
    <submittedName>
        <fullName evidence="2">DinB family protein</fullName>
    </submittedName>
    <submittedName>
        <fullName evidence="3">DinB superfamily protein</fullName>
    </submittedName>
</protein>
<dbReference type="SUPFAM" id="SSF109854">
    <property type="entry name" value="DinB/YfiT-like putative metalloenzymes"/>
    <property type="match status" value="1"/>
</dbReference>
<gene>
    <name evidence="2" type="ORF">K8V35_02425</name>
    <name evidence="3" type="ORF">SAMN05192557_1837</name>
</gene>
<organism evidence="3 4">
    <name type="scientific">Aliicoccus persicus</name>
    <dbReference type="NCBI Taxonomy" id="930138"/>
    <lineage>
        <taxon>Bacteria</taxon>
        <taxon>Bacillati</taxon>
        <taxon>Bacillota</taxon>
        <taxon>Bacilli</taxon>
        <taxon>Bacillales</taxon>
        <taxon>Staphylococcaceae</taxon>
        <taxon>Aliicoccus</taxon>
    </lineage>
</organism>
<dbReference type="RefSeq" id="WP_091476150.1">
    <property type="nucleotide sequence ID" value="NZ_FOIT01000006.1"/>
</dbReference>
<proteinExistence type="predicted"/>
<keyword evidence="4" id="KW-1185">Reference proteome</keyword>
<dbReference type="InterPro" id="IPR034660">
    <property type="entry name" value="DinB/YfiT-like"/>
</dbReference>
<dbReference type="Gene3D" id="1.20.120.450">
    <property type="entry name" value="dinb family like domain"/>
    <property type="match status" value="1"/>
</dbReference>
<dbReference type="EMBL" id="DYYI01000022">
    <property type="protein sequence ID" value="HJE19190.1"/>
    <property type="molecule type" value="Genomic_DNA"/>
</dbReference>
<dbReference type="AlphaFoldDB" id="A0A662Z5B1"/>
<reference evidence="3 4" key="1">
    <citation type="submission" date="2016-10" db="EMBL/GenBank/DDBJ databases">
        <authorList>
            <person name="Varghese N."/>
            <person name="Submissions S."/>
        </authorList>
    </citation>
    <scope>NUCLEOTIDE SEQUENCE [LARGE SCALE GENOMIC DNA]</scope>
    <source>
        <strain evidence="3 4">IBRC-M10081</strain>
    </source>
</reference>
<accession>A0A662Z5B1</accession>
<reference evidence="2" key="3">
    <citation type="submission" date="2021-09" db="EMBL/GenBank/DDBJ databases">
        <authorList>
            <person name="Gilroy R."/>
        </authorList>
    </citation>
    <scope>NUCLEOTIDE SEQUENCE</scope>
    <source>
        <strain evidence="2">6019</strain>
    </source>
</reference>
<dbReference type="EMBL" id="FOIT01000006">
    <property type="protein sequence ID" value="SEW14942.1"/>
    <property type="molecule type" value="Genomic_DNA"/>
</dbReference>
<dbReference type="Pfam" id="PF12867">
    <property type="entry name" value="DinB_2"/>
    <property type="match status" value="1"/>
</dbReference>
<dbReference type="Proteomes" id="UP000243605">
    <property type="component" value="Unassembled WGS sequence"/>
</dbReference>
<evidence type="ECO:0000259" key="1">
    <source>
        <dbReference type="Pfam" id="PF12867"/>
    </source>
</evidence>
<evidence type="ECO:0000313" key="2">
    <source>
        <dbReference type="EMBL" id="HJE19190.1"/>
    </source>
</evidence>